<dbReference type="EMBL" id="JAODUO010000385">
    <property type="protein sequence ID" value="KAK2181685.1"/>
    <property type="molecule type" value="Genomic_DNA"/>
</dbReference>
<dbReference type="Proteomes" id="UP001209878">
    <property type="component" value="Unassembled WGS sequence"/>
</dbReference>
<gene>
    <name evidence="1" type="ORF">NP493_384g00019</name>
</gene>
<name>A0AAD9L2B4_RIDPI</name>
<dbReference type="AlphaFoldDB" id="A0AAD9L2B4"/>
<proteinExistence type="predicted"/>
<evidence type="ECO:0000313" key="2">
    <source>
        <dbReference type="Proteomes" id="UP001209878"/>
    </source>
</evidence>
<evidence type="ECO:0000313" key="1">
    <source>
        <dbReference type="EMBL" id="KAK2181685.1"/>
    </source>
</evidence>
<comment type="caution">
    <text evidence="1">The sequence shown here is derived from an EMBL/GenBank/DDBJ whole genome shotgun (WGS) entry which is preliminary data.</text>
</comment>
<reference evidence="1" key="1">
    <citation type="journal article" date="2023" name="Mol. Biol. Evol.">
        <title>Third-Generation Sequencing Reveals the Adaptive Role of the Epigenome in Three Deep-Sea Polychaetes.</title>
        <authorList>
            <person name="Perez M."/>
            <person name="Aroh O."/>
            <person name="Sun Y."/>
            <person name="Lan Y."/>
            <person name="Juniper S.K."/>
            <person name="Young C.R."/>
            <person name="Angers B."/>
            <person name="Qian P.Y."/>
        </authorList>
    </citation>
    <scope>NUCLEOTIDE SEQUENCE</scope>
    <source>
        <strain evidence="1">R07B-5</strain>
    </source>
</reference>
<keyword evidence="2" id="KW-1185">Reference proteome</keyword>
<sequence length="354" mass="40347">METTAQFPEENRDDMCDASMLPIDMHGPDQRNLKSQIECIKLFVKELQTVADEFPMEFRRTYEPGSWQEECAAKLKTAKDILDVLVRFLETPAGQRAIEMSIPQLAKITQSIKRYAAFLGPVMTSFWISVYLCRADRLLHDSVKQRFTVDIKQIDSQLERLKHIMPRLTNMMAEAGERLRDFIQNYKETGMQEEPSDLTTLFLRISAEMNIASNRLCAAEKCLVKVQRDIAVYKRDTLVVKCLLTFGVCTVSATLAHYTDVLTWRTAAIVSTASVLPLIHAHLSLSVDINDLLVKIRERAHAQSLIRCELEDLERRLRVLQKRRVPPRTGVGRARYVAGRCISVPLGPRSPVSL</sequence>
<protein>
    <submittedName>
        <fullName evidence="1">Uncharacterized protein</fullName>
    </submittedName>
</protein>
<organism evidence="1 2">
    <name type="scientific">Ridgeia piscesae</name>
    <name type="common">Tubeworm</name>
    <dbReference type="NCBI Taxonomy" id="27915"/>
    <lineage>
        <taxon>Eukaryota</taxon>
        <taxon>Metazoa</taxon>
        <taxon>Spiralia</taxon>
        <taxon>Lophotrochozoa</taxon>
        <taxon>Annelida</taxon>
        <taxon>Polychaeta</taxon>
        <taxon>Sedentaria</taxon>
        <taxon>Canalipalpata</taxon>
        <taxon>Sabellida</taxon>
        <taxon>Siboglinidae</taxon>
        <taxon>Ridgeia</taxon>
    </lineage>
</organism>
<accession>A0AAD9L2B4</accession>